<dbReference type="Proteomes" id="UP001454036">
    <property type="component" value="Unassembled WGS sequence"/>
</dbReference>
<keyword evidence="7" id="KW-1185">Reference proteome</keyword>
<comment type="similarity">
    <text evidence="3">Belongs to the PMEI family.</text>
</comment>
<dbReference type="PANTHER" id="PTHR36710:SF4">
    <property type="entry name" value="PLANT INVERTASE_PECTIN METHYLESTERASE INHIBITOR SUPERFAMILY PROTEIN"/>
    <property type="match status" value="1"/>
</dbReference>
<dbReference type="Pfam" id="PF04043">
    <property type="entry name" value="PMEI"/>
    <property type="match status" value="1"/>
</dbReference>
<organism evidence="6 7">
    <name type="scientific">Lithospermum erythrorhizon</name>
    <name type="common">Purple gromwell</name>
    <name type="synonym">Lithospermum officinale var. erythrorhizon</name>
    <dbReference type="NCBI Taxonomy" id="34254"/>
    <lineage>
        <taxon>Eukaryota</taxon>
        <taxon>Viridiplantae</taxon>
        <taxon>Streptophyta</taxon>
        <taxon>Embryophyta</taxon>
        <taxon>Tracheophyta</taxon>
        <taxon>Spermatophyta</taxon>
        <taxon>Magnoliopsida</taxon>
        <taxon>eudicotyledons</taxon>
        <taxon>Gunneridae</taxon>
        <taxon>Pentapetalae</taxon>
        <taxon>asterids</taxon>
        <taxon>lamiids</taxon>
        <taxon>Boraginales</taxon>
        <taxon>Boraginaceae</taxon>
        <taxon>Boraginoideae</taxon>
        <taxon>Lithospermeae</taxon>
        <taxon>Lithospermum</taxon>
    </lineage>
</organism>
<dbReference type="GO" id="GO:0046910">
    <property type="term" value="F:pectinesterase inhibitor activity"/>
    <property type="evidence" value="ECO:0007669"/>
    <property type="project" value="InterPro"/>
</dbReference>
<accession>A0AAV3RI50</accession>
<evidence type="ECO:0000313" key="6">
    <source>
        <dbReference type="EMBL" id="GAA0176047.1"/>
    </source>
</evidence>
<dbReference type="NCBIfam" id="TIGR01614">
    <property type="entry name" value="PME_inhib"/>
    <property type="match status" value="1"/>
</dbReference>
<proteinExistence type="inferred from homology"/>
<reference evidence="6 7" key="1">
    <citation type="submission" date="2024-01" db="EMBL/GenBank/DDBJ databases">
        <title>The complete chloroplast genome sequence of Lithospermum erythrorhizon: insights into the phylogenetic relationship among Boraginaceae species and the maternal lineages of purple gromwells.</title>
        <authorList>
            <person name="Okada T."/>
            <person name="Watanabe K."/>
        </authorList>
    </citation>
    <scope>NUCLEOTIDE SEQUENCE [LARGE SCALE GENOMIC DNA]</scope>
</reference>
<sequence length="188" mass="21703">METSSRVLFTFLVLVVLVIPSTSIKERSLRKICSKTINKKDCLKLLKSDDRTSDANLKGLTKIAIDLSLKRLRKLVQKIDVIGENTSDNNYYYRYSSCSRNYKYAIKKLESAKDRLESHGHNDIDKYVKDAQQNINKCKNGSLDNSKDIKKIINDAKLACNIVKMTSRMLKKPKKNKHKKHKHEEDTI</sequence>
<evidence type="ECO:0000313" key="7">
    <source>
        <dbReference type="Proteomes" id="UP001454036"/>
    </source>
</evidence>
<gene>
    <name evidence="6" type="ORF">LIER_29110</name>
</gene>
<dbReference type="AlphaFoldDB" id="A0AAV3RI50"/>
<dbReference type="SMART" id="SM00856">
    <property type="entry name" value="PMEI"/>
    <property type="match status" value="1"/>
</dbReference>
<dbReference type="SUPFAM" id="SSF101148">
    <property type="entry name" value="Plant invertase/pectin methylesterase inhibitor"/>
    <property type="match status" value="1"/>
</dbReference>
<dbReference type="PANTHER" id="PTHR36710">
    <property type="entry name" value="PECTINESTERASE INHIBITOR-LIKE"/>
    <property type="match status" value="1"/>
</dbReference>
<evidence type="ECO:0000256" key="2">
    <source>
        <dbReference type="ARBA" id="ARBA00023157"/>
    </source>
</evidence>
<keyword evidence="2" id="KW-1015">Disulfide bond</keyword>
<evidence type="ECO:0000256" key="3">
    <source>
        <dbReference type="ARBA" id="ARBA00038471"/>
    </source>
</evidence>
<dbReference type="InterPro" id="IPR052421">
    <property type="entry name" value="PCW_Enzyme_Inhibitor"/>
</dbReference>
<dbReference type="InterPro" id="IPR034086">
    <property type="entry name" value="PMEI_plant"/>
</dbReference>
<feature type="signal peptide" evidence="4">
    <location>
        <begin position="1"/>
        <end position="23"/>
    </location>
</feature>
<dbReference type="Gene3D" id="1.20.140.40">
    <property type="entry name" value="Invertase/pectin methylesterase inhibitor family protein"/>
    <property type="match status" value="1"/>
</dbReference>
<dbReference type="EMBL" id="BAABME010009913">
    <property type="protein sequence ID" value="GAA0176047.1"/>
    <property type="molecule type" value="Genomic_DNA"/>
</dbReference>
<keyword evidence="1 4" id="KW-0732">Signal</keyword>
<dbReference type="InterPro" id="IPR035513">
    <property type="entry name" value="Invertase/methylesterase_inhib"/>
</dbReference>
<evidence type="ECO:0000256" key="1">
    <source>
        <dbReference type="ARBA" id="ARBA00022729"/>
    </source>
</evidence>
<evidence type="ECO:0000259" key="5">
    <source>
        <dbReference type="SMART" id="SM00856"/>
    </source>
</evidence>
<feature type="chain" id="PRO_5043461388" description="Pectinesterase inhibitor domain-containing protein" evidence="4">
    <location>
        <begin position="24"/>
        <end position="188"/>
    </location>
</feature>
<name>A0AAV3RI50_LITER</name>
<dbReference type="CDD" id="cd15797">
    <property type="entry name" value="PMEI"/>
    <property type="match status" value="1"/>
</dbReference>
<protein>
    <recommendedName>
        <fullName evidence="5">Pectinesterase inhibitor domain-containing protein</fullName>
    </recommendedName>
</protein>
<evidence type="ECO:0000256" key="4">
    <source>
        <dbReference type="SAM" id="SignalP"/>
    </source>
</evidence>
<feature type="domain" description="Pectinesterase inhibitor" evidence="5">
    <location>
        <begin position="24"/>
        <end position="159"/>
    </location>
</feature>
<comment type="caution">
    <text evidence="6">The sequence shown here is derived from an EMBL/GenBank/DDBJ whole genome shotgun (WGS) entry which is preliminary data.</text>
</comment>
<dbReference type="InterPro" id="IPR006501">
    <property type="entry name" value="Pectinesterase_inhib_dom"/>
</dbReference>